<comment type="caution">
    <text evidence="5">The sequence shown here is derived from an EMBL/GenBank/DDBJ whole genome shotgun (WGS) entry which is preliminary data.</text>
</comment>
<keyword evidence="2" id="KW-0378">Hydrolase</keyword>
<dbReference type="AlphaFoldDB" id="A0A9N8H6Z2"/>
<dbReference type="PANTHER" id="PTHR43146">
    <property type="entry name" value="CANCER-RELATED NUCLEOSIDE-TRIPHOSPHATASE"/>
    <property type="match status" value="1"/>
</dbReference>
<evidence type="ECO:0000256" key="1">
    <source>
        <dbReference type="ARBA" id="ARBA00022741"/>
    </source>
</evidence>
<dbReference type="InterPro" id="IPR004948">
    <property type="entry name" value="Nuc-triphosphatase_THEP1"/>
</dbReference>
<keyword evidence="1" id="KW-0547">Nucleotide-binding</keyword>
<dbReference type="OrthoDB" id="446244at2759"/>
<dbReference type="GO" id="GO:0017111">
    <property type="term" value="F:ribonucleoside triphosphate phosphatase activity"/>
    <property type="evidence" value="ECO:0007669"/>
    <property type="project" value="InterPro"/>
</dbReference>
<feature type="compositionally biased region" description="Polar residues" evidence="4">
    <location>
        <begin position="260"/>
        <end position="271"/>
    </location>
</feature>
<evidence type="ECO:0000256" key="4">
    <source>
        <dbReference type="SAM" id="MobiDB-lite"/>
    </source>
</evidence>
<gene>
    <name evidence="5" type="ORF">SEMRO_186_G080610.1</name>
</gene>
<dbReference type="Gene3D" id="3.40.470.10">
    <property type="entry name" value="Uracil-DNA glycosylase-like domain"/>
    <property type="match status" value="1"/>
</dbReference>
<accession>A0A9N8H6Z2</accession>
<dbReference type="PANTHER" id="PTHR43146:SF1">
    <property type="entry name" value="CANCER-RELATED NUCLEOSIDE-TRIPHOSPHATASE"/>
    <property type="match status" value="1"/>
</dbReference>
<dbReference type="SUPFAM" id="SSF52540">
    <property type="entry name" value="P-loop containing nucleoside triphosphate hydrolases"/>
    <property type="match status" value="1"/>
</dbReference>
<keyword evidence="6" id="KW-1185">Reference proteome</keyword>
<dbReference type="EMBL" id="CAICTM010000185">
    <property type="protein sequence ID" value="CAB9504113.1"/>
    <property type="molecule type" value="Genomic_DNA"/>
</dbReference>
<evidence type="ECO:0000256" key="2">
    <source>
        <dbReference type="ARBA" id="ARBA00022801"/>
    </source>
</evidence>
<evidence type="ECO:0000313" key="6">
    <source>
        <dbReference type="Proteomes" id="UP001153069"/>
    </source>
</evidence>
<evidence type="ECO:0000313" key="5">
    <source>
        <dbReference type="EMBL" id="CAB9504113.1"/>
    </source>
</evidence>
<dbReference type="InterPro" id="IPR027417">
    <property type="entry name" value="P-loop_NTPase"/>
</dbReference>
<feature type="compositionally biased region" description="Low complexity" evidence="4">
    <location>
        <begin position="223"/>
        <end position="233"/>
    </location>
</feature>
<proteinExistence type="predicted"/>
<feature type="region of interest" description="Disordered" evidence="4">
    <location>
        <begin position="223"/>
        <end position="288"/>
    </location>
</feature>
<dbReference type="Gene3D" id="3.40.50.300">
    <property type="entry name" value="P-loop containing nucleotide triphosphate hydrolases"/>
    <property type="match status" value="1"/>
</dbReference>
<dbReference type="Proteomes" id="UP001153069">
    <property type="component" value="Unassembled WGS sequence"/>
</dbReference>
<protein>
    <submittedName>
        <fullName evidence="5">Cancer-related nucleoside-triphosphatase homolog</fullName>
    </submittedName>
</protein>
<dbReference type="Pfam" id="PF03266">
    <property type="entry name" value="NTPase_1"/>
    <property type="match status" value="1"/>
</dbReference>
<dbReference type="InterPro" id="IPR036895">
    <property type="entry name" value="Uracil-DNA_glycosylase-like_sf"/>
</dbReference>
<evidence type="ECO:0000256" key="3">
    <source>
        <dbReference type="ARBA" id="ARBA00022840"/>
    </source>
</evidence>
<keyword evidence="3" id="KW-0067">ATP-binding</keyword>
<dbReference type="GO" id="GO:0005524">
    <property type="term" value="F:ATP binding"/>
    <property type="evidence" value="ECO:0007669"/>
    <property type="project" value="UniProtKB-KW"/>
</dbReference>
<reference evidence="5" key="1">
    <citation type="submission" date="2020-06" db="EMBL/GenBank/DDBJ databases">
        <authorList>
            <consortium name="Plant Systems Biology data submission"/>
        </authorList>
    </citation>
    <scope>NUCLEOTIDE SEQUENCE</scope>
    <source>
        <strain evidence="5">D6</strain>
    </source>
</reference>
<name>A0A9N8H6Z2_9STRA</name>
<sequence length="476" mass="52638">MPLLPSKVFLTGMPGVGKTTCIQNAVAVLKGNQDDSSVHLAGFYTRECRGDNGQRIGFDIVEYSSTSTRTVPLARVGSTKPTVGKYSVLVDNVQKHMVGALQQRQREPGTTAKPTLAVLDEVGKMELLCPEFFPAVWDHLNTADDDTVVTLGTLPLPKRPIRQVERILARKDVLVLLVTQANRNQLTRDLREYVKLRLLDRPACDDANQVIIAKMMSYQFQKSNDSGNGNNSNKYAATRTLHPDNSQNSGGDRATKSVHDSTASKQQSASNKTDHHYPTAQPCGPLVSTNRQPKVLLLGDTASPMPTETPILAYSERSMWTVLAQVVHHDCHDGSSPGKYVLLRQATLAYGIAIWDVLANVHEKKNNHNNNHKSITRGQPQSRETLNDIPAFLKQYPSIETICFIGAKAHKSFQKYYRKGRSNSATTTTTKFTLSPERTLDLVILPSSSERNHMPLEEKVAQWKAVLERCGCGGIK</sequence>
<dbReference type="SUPFAM" id="SSF52141">
    <property type="entry name" value="Uracil-DNA glycosylase-like"/>
    <property type="match status" value="1"/>
</dbReference>
<organism evidence="5 6">
    <name type="scientific">Seminavis robusta</name>
    <dbReference type="NCBI Taxonomy" id="568900"/>
    <lineage>
        <taxon>Eukaryota</taxon>
        <taxon>Sar</taxon>
        <taxon>Stramenopiles</taxon>
        <taxon>Ochrophyta</taxon>
        <taxon>Bacillariophyta</taxon>
        <taxon>Bacillariophyceae</taxon>
        <taxon>Bacillariophycidae</taxon>
        <taxon>Naviculales</taxon>
        <taxon>Naviculaceae</taxon>
        <taxon>Seminavis</taxon>
    </lineage>
</organism>